<dbReference type="InterPro" id="IPR008030">
    <property type="entry name" value="NmrA-like"/>
</dbReference>
<evidence type="ECO:0000313" key="4">
    <source>
        <dbReference type="EMBL" id="KAK5167334.1"/>
    </source>
</evidence>
<feature type="domain" description="NmrA-like" evidence="3">
    <location>
        <begin position="6"/>
        <end position="253"/>
    </location>
</feature>
<reference evidence="4 5" key="1">
    <citation type="submission" date="2023-08" db="EMBL/GenBank/DDBJ databases">
        <title>Black Yeasts Isolated from many extreme environments.</title>
        <authorList>
            <person name="Coleine C."/>
            <person name="Stajich J.E."/>
            <person name="Selbmann L."/>
        </authorList>
    </citation>
    <scope>NUCLEOTIDE SEQUENCE [LARGE SCALE GENOMIC DNA]</scope>
    <source>
        <strain evidence="4 5">CCFEE 5935</strain>
    </source>
</reference>
<dbReference type="Proteomes" id="UP001337655">
    <property type="component" value="Unassembled WGS sequence"/>
</dbReference>
<keyword evidence="2" id="KW-0521">NADP</keyword>
<dbReference type="RefSeq" id="XP_064657040.1">
    <property type="nucleotide sequence ID" value="XM_064804270.1"/>
</dbReference>
<dbReference type="Gene3D" id="3.90.25.10">
    <property type="entry name" value="UDP-galactose 4-epimerase, domain 1"/>
    <property type="match status" value="1"/>
</dbReference>
<dbReference type="PANTHER" id="PTHR42748">
    <property type="entry name" value="NITROGEN METABOLITE REPRESSION PROTEIN NMRA FAMILY MEMBER"/>
    <property type="match status" value="1"/>
</dbReference>
<dbReference type="GO" id="GO:0005634">
    <property type="term" value="C:nucleus"/>
    <property type="evidence" value="ECO:0007669"/>
    <property type="project" value="TreeGrafter"/>
</dbReference>
<comment type="similarity">
    <text evidence="1">Belongs to the NmrA-type oxidoreductase family.</text>
</comment>
<dbReference type="SUPFAM" id="SSF51735">
    <property type="entry name" value="NAD(P)-binding Rossmann-fold domains"/>
    <property type="match status" value="1"/>
</dbReference>
<comment type="caution">
    <text evidence="4">The sequence shown here is derived from an EMBL/GenBank/DDBJ whole genome shotgun (WGS) entry which is preliminary data.</text>
</comment>
<dbReference type="EMBL" id="JAVRRT010000011">
    <property type="protein sequence ID" value="KAK5167334.1"/>
    <property type="molecule type" value="Genomic_DNA"/>
</dbReference>
<dbReference type="Pfam" id="PF05368">
    <property type="entry name" value="NmrA"/>
    <property type="match status" value="1"/>
</dbReference>
<dbReference type="InterPro" id="IPR036291">
    <property type="entry name" value="NAD(P)-bd_dom_sf"/>
</dbReference>
<accession>A0AAV9P6V5</accession>
<organism evidence="4 5">
    <name type="scientific">Saxophila tyrrhenica</name>
    <dbReference type="NCBI Taxonomy" id="1690608"/>
    <lineage>
        <taxon>Eukaryota</taxon>
        <taxon>Fungi</taxon>
        <taxon>Dikarya</taxon>
        <taxon>Ascomycota</taxon>
        <taxon>Pezizomycotina</taxon>
        <taxon>Dothideomycetes</taxon>
        <taxon>Dothideomycetidae</taxon>
        <taxon>Mycosphaerellales</taxon>
        <taxon>Extremaceae</taxon>
        <taxon>Saxophila</taxon>
    </lineage>
</organism>
<dbReference type="AlphaFoldDB" id="A0AAV9P6V5"/>
<name>A0AAV9P6V5_9PEZI</name>
<sequence>MSGLRRLVVTGATGKQGGGLINALLDLSPQPFEIYAVTRNTTSGGSKALASKGVKLIQGDFENAEQIFKQVEKPWGLFSVTMPLGGAKKEEVQGKAMTKAALDAGIQHIIFTATDRGAQSDTDPTPIPHFASKFNIEKDIEQKAKASSQGATWTFLRPVAFYENLIPGFIGKGFVSMWRLNGLDNKVQHVSTKDIGKVAADAFVNASSPEYKNKAVHLAGDELSPRQMATIFKEVTGEEIPATYSWLATVLRWMLNEQLGIMMKWWTTAGFKTDVEATRKRYPFMQDFRSWLETDSAWAKKGKA</sequence>
<proteinExistence type="inferred from homology"/>
<evidence type="ECO:0000259" key="3">
    <source>
        <dbReference type="Pfam" id="PF05368"/>
    </source>
</evidence>
<keyword evidence="5" id="KW-1185">Reference proteome</keyword>
<dbReference type="PANTHER" id="PTHR42748:SF7">
    <property type="entry name" value="NMRA LIKE REDOX SENSOR 1-RELATED"/>
    <property type="match status" value="1"/>
</dbReference>
<dbReference type="Gene3D" id="3.40.50.720">
    <property type="entry name" value="NAD(P)-binding Rossmann-like Domain"/>
    <property type="match status" value="1"/>
</dbReference>
<protein>
    <recommendedName>
        <fullName evidence="3">NmrA-like domain-containing protein</fullName>
    </recommendedName>
</protein>
<dbReference type="GeneID" id="89928369"/>
<evidence type="ECO:0000256" key="2">
    <source>
        <dbReference type="ARBA" id="ARBA00022857"/>
    </source>
</evidence>
<evidence type="ECO:0000313" key="5">
    <source>
        <dbReference type="Proteomes" id="UP001337655"/>
    </source>
</evidence>
<gene>
    <name evidence="4" type="ORF">LTR77_007033</name>
</gene>
<evidence type="ECO:0000256" key="1">
    <source>
        <dbReference type="ARBA" id="ARBA00006328"/>
    </source>
</evidence>
<dbReference type="InterPro" id="IPR051164">
    <property type="entry name" value="NmrA-like_oxidored"/>
</dbReference>